<keyword evidence="6" id="KW-0998">Cell outer membrane</keyword>
<dbReference type="InterPro" id="IPR004845">
    <property type="entry name" value="T2SS_GspD_CS"/>
</dbReference>
<evidence type="ECO:0000256" key="1">
    <source>
        <dbReference type="ARBA" id="ARBA00004442"/>
    </source>
</evidence>
<evidence type="ECO:0000259" key="9">
    <source>
        <dbReference type="SMART" id="SM00965"/>
    </source>
</evidence>
<dbReference type="RefSeq" id="WP_129122056.1">
    <property type="nucleotide sequence ID" value="NZ_PEIB01000009.1"/>
</dbReference>
<feature type="signal peptide" evidence="8">
    <location>
        <begin position="1"/>
        <end position="28"/>
    </location>
</feature>
<dbReference type="InterPro" id="IPR051808">
    <property type="entry name" value="Type_IV_pilus_biogenesis"/>
</dbReference>
<dbReference type="InterPro" id="IPR013355">
    <property type="entry name" value="Pilus_4_PilQ"/>
</dbReference>
<comment type="caution">
    <text evidence="10">The sequence shown here is derived from an EMBL/GenBank/DDBJ whole genome shotgun (WGS) entry which is preliminary data.</text>
</comment>
<protein>
    <submittedName>
        <fullName evidence="10">Type IV pilus secretin PilQ</fullName>
    </submittedName>
</protein>
<dbReference type="PRINTS" id="PR00811">
    <property type="entry name" value="BCTERIALGSPD"/>
</dbReference>
<organism evidence="10 11">
    <name type="scientific">Veronia nyctiphanis</name>
    <dbReference type="NCBI Taxonomy" id="1278244"/>
    <lineage>
        <taxon>Bacteria</taxon>
        <taxon>Pseudomonadati</taxon>
        <taxon>Pseudomonadota</taxon>
        <taxon>Gammaproteobacteria</taxon>
        <taxon>Vibrionales</taxon>
        <taxon>Vibrionaceae</taxon>
        <taxon>Veronia</taxon>
    </lineage>
</organism>
<dbReference type="GO" id="GO:0009279">
    <property type="term" value="C:cell outer membrane"/>
    <property type="evidence" value="ECO:0007669"/>
    <property type="project" value="UniProtKB-SubCell"/>
</dbReference>
<dbReference type="NCBIfam" id="TIGR02515">
    <property type="entry name" value="IV_pilus_PilQ"/>
    <property type="match status" value="1"/>
</dbReference>
<evidence type="ECO:0000256" key="8">
    <source>
        <dbReference type="SAM" id="SignalP"/>
    </source>
</evidence>
<dbReference type="PANTHER" id="PTHR30604:SF1">
    <property type="entry name" value="DNA UTILIZATION PROTEIN HOFQ"/>
    <property type="match status" value="1"/>
</dbReference>
<reference evidence="10 11" key="1">
    <citation type="submission" date="2017-10" db="EMBL/GenBank/DDBJ databases">
        <title>Nyctiphanis sp. nov., isolated from the stomach of the euphausiid Nyctiphanes simplex (Hansen, 1911) in the Gulf of California.</title>
        <authorList>
            <person name="Gomez-Gil B."/>
            <person name="Aguilar-Mendez M."/>
            <person name="Lopez-Cortes A."/>
            <person name="Gomez-Gutierrez J."/>
            <person name="Roque A."/>
            <person name="Lang E."/>
            <person name="Gonzalez-Castillo A."/>
        </authorList>
    </citation>
    <scope>NUCLEOTIDE SEQUENCE [LARGE SCALE GENOMIC DNA]</scope>
    <source>
        <strain evidence="10 11">CAIM 600</strain>
    </source>
</reference>
<evidence type="ECO:0000313" key="11">
    <source>
        <dbReference type="Proteomes" id="UP000290287"/>
    </source>
</evidence>
<keyword evidence="5" id="KW-0472">Membrane</keyword>
<dbReference type="PROSITE" id="PS00875">
    <property type="entry name" value="T2SP_D"/>
    <property type="match status" value="1"/>
</dbReference>
<dbReference type="Pfam" id="PF03958">
    <property type="entry name" value="Secretin_N"/>
    <property type="match status" value="1"/>
</dbReference>
<evidence type="ECO:0000256" key="4">
    <source>
        <dbReference type="ARBA" id="ARBA00022729"/>
    </source>
</evidence>
<dbReference type="InterPro" id="IPR011662">
    <property type="entry name" value="Secretin/TonB_short_N"/>
</dbReference>
<sequence>MLNGFKMRPLAGLMLSSLLFVQAPMTFAEQQSADYSVLETRPSYDKNRPVTLSFQDIAIRNVLQVVAEMNGLNLVVSDSVDGNITLKLEGVKWSQALDIILKSKGLDKRLHGNVLLIAPKAELDEQDRLTLEHERQQRELASLRSEVIQINYANAAEVAELLKEDERGVTLLTPRGNVSVDNRTNTLLIKDLSDNIDVIKSLINTIDIPVSQVEIEARIVTVDEGMLDELGVRWGTLKQNANSSQIGGTLDFNAGTSGVDINKMMNVNLGAVSGSASSIAFQVANLGNQLLLDLELSALELESKAEIISSPRLLATNKKPAFIEQGVELPYVVSSEGEGVEVAFKKAVLSLYVLPQITPDDKLVLDLTVTQDKPAAAVKAGAGEAMAINTQRINTQVLAQNGETIVLGGIYQQSIEKSVEKVPLLGDVPLLGHLFRRDYENIGKRELLIFVTPRIMKQ</sequence>
<proteinExistence type="inferred from homology"/>
<evidence type="ECO:0000256" key="6">
    <source>
        <dbReference type="ARBA" id="ARBA00023237"/>
    </source>
</evidence>
<dbReference type="InterPro" id="IPR004846">
    <property type="entry name" value="T2SS/T3SS_dom"/>
</dbReference>
<dbReference type="InterPro" id="IPR038591">
    <property type="entry name" value="NolW-like_sf"/>
</dbReference>
<dbReference type="Gene3D" id="3.30.1370.120">
    <property type="match status" value="1"/>
</dbReference>
<dbReference type="EMBL" id="PEIB01000009">
    <property type="protein sequence ID" value="RXJ73453.1"/>
    <property type="molecule type" value="Genomic_DNA"/>
</dbReference>
<dbReference type="OrthoDB" id="9775455at2"/>
<dbReference type="Gene3D" id="3.30.1370.130">
    <property type="match status" value="1"/>
</dbReference>
<dbReference type="SMART" id="SM00965">
    <property type="entry name" value="STN"/>
    <property type="match status" value="1"/>
</dbReference>
<gene>
    <name evidence="10" type="ORF">CS022_09395</name>
</gene>
<keyword evidence="11" id="KW-1185">Reference proteome</keyword>
<evidence type="ECO:0000313" key="10">
    <source>
        <dbReference type="EMBL" id="RXJ73453.1"/>
    </source>
</evidence>
<evidence type="ECO:0000256" key="7">
    <source>
        <dbReference type="RuleBase" id="RU004004"/>
    </source>
</evidence>
<dbReference type="PANTHER" id="PTHR30604">
    <property type="entry name" value="PROTEIN TRANSPORT PROTEIN HOFQ"/>
    <property type="match status" value="1"/>
</dbReference>
<dbReference type="InterPro" id="IPR005644">
    <property type="entry name" value="NolW-like"/>
</dbReference>
<comment type="similarity">
    <text evidence="2">Belongs to the bacterial secretin family. PilQ subfamily.</text>
</comment>
<feature type="chain" id="PRO_5020843607" evidence="8">
    <location>
        <begin position="29"/>
        <end position="458"/>
    </location>
</feature>
<keyword evidence="3 7" id="KW-0813">Transport</keyword>
<dbReference type="AlphaFoldDB" id="A0A4Q0YS26"/>
<dbReference type="InterPro" id="IPR001775">
    <property type="entry name" value="GspD/PilQ"/>
</dbReference>
<dbReference type="GO" id="GO:0009306">
    <property type="term" value="P:protein secretion"/>
    <property type="evidence" value="ECO:0007669"/>
    <property type="project" value="InterPro"/>
</dbReference>
<dbReference type="Proteomes" id="UP000290287">
    <property type="component" value="Unassembled WGS sequence"/>
</dbReference>
<comment type="subcellular location">
    <subcellularLocation>
        <location evidence="1 7">Cell outer membrane</location>
    </subcellularLocation>
</comment>
<feature type="domain" description="Secretin/TonB short N-terminal" evidence="9">
    <location>
        <begin position="72"/>
        <end position="120"/>
    </location>
</feature>
<keyword evidence="4 8" id="KW-0732">Signal</keyword>
<evidence type="ECO:0000256" key="2">
    <source>
        <dbReference type="ARBA" id="ARBA00006304"/>
    </source>
</evidence>
<evidence type="ECO:0000256" key="3">
    <source>
        <dbReference type="ARBA" id="ARBA00022448"/>
    </source>
</evidence>
<accession>A0A4Q0YS26</accession>
<evidence type="ECO:0000256" key="5">
    <source>
        <dbReference type="ARBA" id="ARBA00023136"/>
    </source>
</evidence>
<dbReference type="Pfam" id="PF00263">
    <property type="entry name" value="Secretin"/>
    <property type="match status" value="1"/>
</dbReference>
<name>A0A4Q0YS26_9GAMM</name>